<sequence length="97" mass="11569">MKQIKKLSNDNFFIKWKPIHEKGIIAYEIRNTVPLILFIILMNSIYLIKYPMNTEAHTISIRSSALIVLIFIVSSVIKWFNSEKRYTYIKKVYEENI</sequence>
<gene>
    <name evidence="2" type="ORF">SJI18_06095</name>
</gene>
<keyword evidence="1" id="KW-0812">Transmembrane</keyword>
<keyword evidence="1" id="KW-0472">Membrane</keyword>
<accession>A0ABU7UKJ0</accession>
<feature type="transmembrane region" description="Helical" evidence="1">
    <location>
        <begin position="60"/>
        <end position="81"/>
    </location>
</feature>
<evidence type="ECO:0000313" key="2">
    <source>
        <dbReference type="EMBL" id="MEF2111880.1"/>
    </source>
</evidence>
<dbReference type="Proteomes" id="UP001498469">
    <property type="component" value="Unassembled WGS sequence"/>
</dbReference>
<comment type="caution">
    <text evidence="2">The sequence shown here is derived from an EMBL/GenBank/DDBJ whole genome shotgun (WGS) entry which is preliminary data.</text>
</comment>
<evidence type="ECO:0000256" key="1">
    <source>
        <dbReference type="SAM" id="Phobius"/>
    </source>
</evidence>
<evidence type="ECO:0000313" key="3">
    <source>
        <dbReference type="Proteomes" id="UP001498469"/>
    </source>
</evidence>
<organism evidence="2 3">
    <name type="scientific">Clostridium frigoriphilum</name>
    <dbReference type="NCBI Taxonomy" id="443253"/>
    <lineage>
        <taxon>Bacteria</taxon>
        <taxon>Bacillati</taxon>
        <taxon>Bacillota</taxon>
        <taxon>Clostridia</taxon>
        <taxon>Eubacteriales</taxon>
        <taxon>Clostridiaceae</taxon>
        <taxon>Clostridium</taxon>
    </lineage>
</organism>
<keyword evidence="1" id="KW-1133">Transmembrane helix</keyword>
<feature type="transmembrane region" description="Helical" evidence="1">
    <location>
        <begin position="32"/>
        <end position="48"/>
    </location>
</feature>
<protein>
    <submittedName>
        <fullName evidence="2">Uncharacterized protein</fullName>
    </submittedName>
</protein>
<reference evidence="2 3" key="1">
    <citation type="submission" date="2023-11" db="EMBL/GenBank/DDBJ databases">
        <title>Draft genome sequence of a psychrophilic Clostridium strain from permafrost water brine.</title>
        <authorList>
            <person name="Shcherbakova V.A."/>
            <person name="Trubitsyn V.E."/>
            <person name="Zakharyuk A.G."/>
        </authorList>
    </citation>
    <scope>NUCLEOTIDE SEQUENCE [LARGE SCALE GENOMIC DNA]</scope>
    <source>
        <strain evidence="2 3">14F</strain>
    </source>
</reference>
<proteinExistence type="predicted"/>
<dbReference type="RefSeq" id="WP_331701712.1">
    <property type="nucleotide sequence ID" value="NZ_JAZHFS010000004.1"/>
</dbReference>
<dbReference type="EMBL" id="JAZHFS010000004">
    <property type="protein sequence ID" value="MEF2111880.1"/>
    <property type="molecule type" value="Genomic_DNA"/>
</dbReference>
<keyword evidence="3" id="KW-1185">Reference proteome</keyword>
<name>A0ABU7UKJ0_9CLOT</name>